<dbReference type="EMBL" id="JACLIC010000077">
    <property type="protein sequence ID" value="MBY0207163.1"/>
    <property type="molecule type" value="Genomic_DNA"/>
</dbReference>
<dbReference type="InterPro" id="IPR006162">
    <property type="entry name" value="Ppantetheine_attach_site"/>
</dbReference>
<evidence type="ECO:0000256" key="4">
    <source>
        <dbReference type="ARBA" id="ARBA00023194"/>
    </source>
</evidence>
<evidence type="ECO:0000256" key="1">
    <source>
        <dbReference type="ARBA" id="ARBA00022450"/>
    </source>
</evidence>
<evidence type="ECO:0000256" key="5">
    <source>
        <dbReference type="SAM" id="MobiDB-lite"/>
    </source>
</evidence>
<dbReference type="InterPro" id="IPR009081">
    <property type="entry name" value="PP-bd_ACP"/>
</dbReference>
<dbReference type="Pfam" id="PF00550">
    <property type="entry name" value="PP-binding"/>
    <property type="match status" value="1"/>
</dbReference>
<dbReference type="SUPFAM" id="SSF56801">
    <property type="entry name" value="Acetyl-CoA synthetase-like"/>
    <property type="match status" value="1"/>
</dbReference>
<feature type="non-terminal residue" evidence="7">
    <location>
        <position position="145"/>
    </location>
</feature>
<dbReference type="Proteomes" id="UP000706031">
    <property type="component" value="Unassembled WGS sequence"/>
</dbReference>
<comment type="caution">
    <text evidence="7">The sequence shown here is derived from an EMBL/GenBank/DDBJ whole genome shotgun (WGS) entry which is preliminary data.</text>
</comment>
<gene>
    <name evidence="7" type="ORF">H7T88_28450</name>
</gene>
<feature type="domain" description="Carrier" evidence="6">
    <location>
        <begin position="44"/>
        <end position="119"/>
    </location>
</feature>
<feature type="region of interest" description="Disordered" evidence="5">
    <location>
        <begin position="114"/>
        <end position="145"/>
    </location>
</feature>
<dbReference type="InterPro" id="IPR045851">
    <property type="entry name" value="AMP-bd_C_sf"/>
</dbReference>
<evidence type="ECO:0000256" key="2">
    <source>
        <dbReference type="ARBA" id="ARBA00022553"/>
    </source>
</evidence>
<keyword evidence="4" id="KW-0045">Antibiotic biosynthesis</keyword>
<protein>
    <recommendedName>
        <fullName evidence="6">Carrier domain-containing protein</fullName>
    </recommendedName>
</protein>
<accession>A0ABS7KSV8</accession>
<keyword evidence="3" id="KW-0677">Repeat</keyword>
<evidence type="ECO:0000256" key="3">
    <source>
        <dbReference type="ARBA" id="ARBA00022737"/>
    </source>
</evidence>
<reference evidence="7 8" key="1">
    <citation type="submission" date="2020-08" db="EMBL/GenBank/DDBJ databases">
        <title>Fungal Genomes of the International Space Station.</title>
        <authorList>
            <person name="Seuylemezian A."/>
            <person name="Singh N.K."/>
            <person name="Wood J."/>
            <person name="Venkateswaran K."/>
        </authorList>
    </citation>
    <scope>NUCLEOTIDE SEQUENCE [LARGE SCALE GENOMIC DNA]</scope>
    <source>
        <strain evidence="7 8">S/N-304-OC-R4</strain>
    </source>
</reference>
<proteinExistence type="predicted"/>
<dbReference type="SUPFAM" id="SSF47336">
    <property type="entry name" value="ACP-like"/>
    <property type="match status" value="1"/>
</dbReference>
<dbReference type="PROSITE" id="PS50075">
    <property type="entry name" value="CARRIER"/>
    <property type="match status" value="1"/>
</dbReference>
<keyword evidence="1" id="KW-0596">Phosphopantetheine</keyword>
<dbReference type="PROSITE" id="PS00012">
    <property type="entry name" value="PHOSPHOPANTETHEINE"/>
    <property type="match status" value="1"/>
</dbReference>
<dbReference type="Gene3D" id="3.30.300.30">
    <property type="match status" value="1"/>
</dbReference>
<evidence type="ECO:0000313" key="8">
    <source>
        <dbReference type="Proteomes" id="UP000706031"/>
    </source>
</evidence>
<evidence type="ECO:0000313" key="7">
    <source>
        <dbReference type="EMBL" id="MBY0207163.1"/>
    </source>
</evidence>
<sequence length="145" mass="16042">MKLPDFMVPSQVMRLQELPRTSSGKIDRSALPIPQREAIHSEELPYNQVEAAIAEIWKEALSMERIGRGENFFELGGNSLKVITMLGKINQTFGVEMAIRQFFGSPTIQETAAAVQAAGGGSGDYEEIPLSEPRETYPLTSSQQR</sequence>
<keyword evidence="8" id="KW-1185">Reference proteome</keyword>
<organism evidence="7 8">
    <name type="scientific">Paenibacillus cucumis</name>
    <name type="common">ex Kampfer et al. 2016</name>
    <dbReference type="NCBI Taxonomy" id="1776858"/>
    <lineage>
        <taxon>Bacteria</taxon>
        <taxon>Bacillati</taxon>
        <taxon>Bacillota</taxon>
        <taxon>Bacilli</taxon>
        <taxon>Bacillales</taxon>
        <taxon>Paenibacillaceae</taxon>
        <taxon>Paenibacillus</taxon>
    </lineage>
</organism>
<name>A0ABS7KSV8_9BACL</name>
<evidence type="ECO:0000259" key="6">
    <source>
        <dbReference type="PROSITE" id="PS50075"/>
    </source>
</evidence>
<dbReference type="PANTHER" id="PTHR45527:SF1">
    <property type="entry name" value="FATTY ACID SYNTHASE"/>
    <property type="match status" value="1"/>
</dbReference>
<keyword evidence="2" id="KW-0597">Phosphoprotein</keyword>
<dbReference type="InterPro" id="IPR036736">
    <property type="entry name" value="ACP-like_sf"/>
</dbReference>
<dbReference type="PANTHER" id="PTHR45527">
    <property type="entry name" value="NONRIBOSOMAL PEPTIDE SYNTHETASE"/>
    <property type="match status" value="1"/>
</dbReference>
<dbReference type="Gene3D" id="1.10.1200.10">
    <property type="entry name" value="ACP-like"/>
    <property type="match status" value="1"/>
</dbReference>